<proteinExistence type="inferred from homology"/>
<dbReference type="AlphaFoldDB" id="A0A364VE68"/>
<evidence type="ECO:0000259" key="4">
    <source>
        <dbReference type="Pfam" id="PF22725"/>
    </source>
</evidence>
<evidence type="ECO:0000313" key="5">
    <source>
        <dbReference type="EMBL" id="RAV34945.1"/>
    </source>
</evidence>
<comment type="caution">
    <text evidence="5">The sequence shown here is derived from an EMBL/GenBank/DDBJ whole genome shotgun (WGS) entry which is preliminary data.</text>
</comment>
<evidence type="ECO:0000259" key="3">
    <source>
        <dbReference type="Pfam" id="PF01408"/>
    </source>
</evidence>
<keyword evidence="2" id="KW-0560">Oxidoreductase</keyword>
<accession>A0A364VE68</accession>
<dbReference type="Pfam" id="PF01408">
    <property type="entry name" value="GFO_IDH_MocA"/>
    <property type="match status" value="1"/>
</dbReference>
<dbReference type="Pfam" id="PF22725">
    <property type="entry name" value="GFO_IDH_MocA_C3"/>
    <property type="match status" value="1"/>
</dbReference>
<dbReference type="InterPro" id="IPR036291">
    <property type="entry name" value="NAD(P)-bd_dom_sf"/>
</dbReference>
<dbReference type="PANTHER" id="PTHR22604">
    <property type="entry name" value="OXIDOREDUCTASES"/>
    <property type="match status" value="1"/>
</dbReference>
<dbReference type="OrthoDB" id="256869at2"/>
<dbReference type="EMBL" id="PHQP01000003">
    <property type="protein sequence ID" value="RAV34945.1"/>
    <property type="molecule type" value="Genomic_DNA"/>
</dbReference>
<reference evidence="5 6" key="1">
    <citation type="journal article" date="2018" name="Syst. Appl. Microbiol.">
        <title>Corynebacterium heidelbergense sp. nov., isolated from the preen glands of Egyptian geese (Alopochen aegyptiacus).</title>
        <authorList>
            <person name="Braun M.S."/>
            <person name="Wang E."/>
            <person name="Zimmermann S."/>
            <person name="Wink M."/>
        </authorList>
    </citation>
    <scope>NUCLEOTIDE SEQUENCE [LARGE SCALE GENOMIC DNA]</scope>
    <source>
        <strain evidence="5 6">DSM 104638</strain>
    </source>
</reference>
<organism evidence="5 6">
    <name type="scientific">Corynebacterium heidelbergense</name>
    <dbReference type="NCBI Taxonomy" id="2055947"/>
    <lineage>
        <taxon>Bacteria</taxon>
        <taxon>Bacillati</taxon>
        <taxon>Actinomycetota</taxon>
        <taxon>Actinomycetes</taxon>
        <taxon>Mycobacteriales</taxon>
        <taxon>Corynebacteriaceae</taxon>
        <taxon>Corynebacterium</taxon>
    </lineage>
</organism>
<comment type="similarity">
    <text evidence="1">Belongs to the Gfo/Idh/MocA family.</text>
</comment>
<dbReference type="RefSeq" id="WP_112768658.1">
    <property type="nucleotide sequence ID" value="NZ_CP063191.1"/>
</dbReference>
<name>A0A364VE68_9CORY</name>
<dbReference type="Gene3D" id="3.30.360.10">
    <property type="entry name" value="Dihydrodipicolinate Reductase, domain 2"/>
    <property type="match status" value="1"/>
</dbReference>
<gene>
    <name evidence="5" type="ORF">CWC39_00600</name>
</gene>
<feature type="domain" description="Gfo/Idh/MocA-like oxidoreductase N-terminal" evidence="3">
    <location>
        <begin position="25"/>
        <end position="142"/>
    </location>
</feature>
<dbReference type="InterPro" id="IPR050984">
    <property type="entry name" value="Gfo/Idh/MocA_domain"/>
</dbReference>
<dbReference type="Proteomes" id="UP000251047">
    <property type="component" value="Unassembled WGS sequence"/>
</dbReference>
<dbReference type="InterPro" id="IPR000683">
    <property type="entry name" value="Gfo/Idh/MocA-like_OxRdtase_N"/>
</dbReference>
<dbReference type="InterPro" id="IPR055170">
    <property type="entry name" value="GFO_IDH_MocA-like_dom"/>
</dbReference>
<dbReference type="InterPro" id="IPR008354">
    <property type="entry name" value="Glc-Fru_OxRdtase_bac"/>
</dbReference>
<sequence>MSEQPQQDQTAAATITDTAPTQRPFRFAVVGAGQIAQQAFIPGVQQLPEAQIVAFVSSDPEKARAYGVKHYDYEQYDELLNSGTIDGVYIATPVHKHREHAVPALKAGVPVLLEKPMAPSEEDCRAIIDAAAQTNTTLLVAYRLHNHPFLLRLVDCVRKKTIGEIRSYTASFGHNVNPENHRGNSGFWGGPIPDMGVYPLNLIRNLLEEEPIAVHAHGKRNADAQFDFHDTVAVTCEFPSGALAQYTASYSTVGQQGFTLAGSEGSIQSNAAFQWGDDAELSYTLAVEEDGEMSTETVEFEAYDQFAGETRHFIECVRNGTNPEHSGVEGLMDVRVCAAVEESLRTGATVRLEPVELRHRVSMDQAETIPAPPKPGDDELVNIVAEEL</sequence>
<protein>
    <submittedName>
        <fullName evidence="5">Gfo/Idh/MocA family oxidoreductase</fullName>
    </submittedName>
</protein>
<evidence type="ECO:0000256" key="1">
    <source>
        <dbReference type="ARBA" id="ARBA00010928"/>
    </source>
</evidence>
<dbReference type="PRINTS" id="PR01775">
    <property type="entry name" value="GLFROXRDTASE"/>
</dbReference>
<evidence type="ECO:0000313" key="6">
    <source>
        <dbReference type="Proteomes" id="UP000251047"/>
    </source>
</evidence>
<dbReference type="PANTHER" id="PTHR22604:SF105">
    <property type="entry name" value="TRANS-1,2-DIHYDROBENZENE-1,2-DIOL DEHYDROGENASE"/>
    <property type="match status" value="1"/>
</dbReference>
<dbReference type="SUPFAM" id="SSF51735">
    <property type="entry name" value="NAD(P)-binding Rossmann-fold domains"/>
    <property type="match status" value="1"/>
</dbReference>
<dbReference type="GO" id="GO:0016491">
    <property type="term" value="F:oxidoreductase activity"/>
    <property type="evidence" value="ECO:0007669"/>
    <property type="project" value="UniProtKB-KW"/>
</dbReference>
<dbReference type="GO" id="GO:0000166">
    <property type="term" value="F:nucleotide binding"/>
    <property type="evidence" value="ECO:0007669"/>
    <property type="project" value="InterPro"/>
</dbReference>
<evidence type="ECO:0000256" key="2">
    <source>
        <dbReference type="ARBA" id="ARBA00023002"/>
    </source>
</evidence>
<dbReference type="Gene3D" id="3.40.50.720">
    <property type="entry name" value="NAD(P)-binding Rossmann-like Domain"/>
    <property type="match status" value="1"/>
</dbReference>
<dbReference type="SUPFAM" id="SSF55347">
    <property type="entry name" value="Glyceraldehyde-3-phosphate dehydrogenase-like, C-terminal domain"/>
    <property type="match status" value="1"/>
</dbReference>
<feature type="domain" description="GFO/IDH/MocA-like oxidoreductase" evidence="4">
    <location>
        <begin position="153"/>
        <end position="267"/>
    </location>
</feature>